<dbReference type="RefSeq" id="XP_013432100.1">
    <property type="nucleotide sequence ID" value="XM_013576646.1"/>
</dbReference>
<dbReference type="Proteomes" id="UP000027730">
    <property type="component" value="Unassembled WGS sequence"/>
</dbReference>
<keyword evidence="4" id="KW-1185">Reference proteome</keyword>
<feature type="chain" id="PRO_5001704191" evidence="2">
    <location>
        <begin position="25"/>
        <end position="251"/>
    </location>
</feature>
<dbReference type="GeneID" id="25412877"/>
<proteinExistence type="predicted"/>
<dbReference type="AlphaFoldDB" id="A0A074XTF7"/>
<accession>A0A074XTF7</accession>
<keyword evidence="2" id="KW-0732">Signal</keyword>
<dbReference type="OrthoDB" id="2426396at2759"/>
<dbReference type="EMBL" id="KL584702">
    <property type="protein sequence ID" value="KEQ77861.1"/>
    <property type="molecule type" value="Genomic_DNA"/>
</dbReference>
<evidence type="ECO:0000256" key="1">
    <source>
        <dbReference type="SAM" id="MobiDB-lite"/>
    </source>
</evidence>
<evidence type="ECO:0000256" key="2">
    <source>
        <dbReference type="SAM" id="SignalP"/>
    </source>
</evidence>
<evidence type="ECO:0000313" key="3">
    <source>
        <dbReference type="EMBL" id="KEQ77861.1"/>
    </source>
</evidence>
<gene>
    <name evidence="3" type="ORF">M436DRAFT_59815</name>
</gene>
<reference evidence="3 4" key="1">
    <citation type="journal article" date="2014" name="BMC Genomics">
        <title>Genome sequencing of four Aureobasidium pullulans varieties: biotechnological potential, stress tolerance, and description of new species.</title>
        <authorList>
            <person name="Gostin Ar C."/>
            <person name="Ohm R.A."/>
            <person name="Kogej T."/>
            <person name="Sonjak S."/>
            <person name="Turk M."/>
            <person name="Zajc J."/>
            <person name="Zalar P."/>
            <person name="Grube M."/>
            <person name="Sun H."/>
            <person name="Han J."/>
            <person name="Sharma A."/>
            <person name="Chiniquy J."/>
            <person name="Ngan C.Y."/>
            <person name="Lipzen A."/>
            <person name="Barry K."/>
            <person name="Grigoriev I.V."/>
            <person name="Gunde-Cimerman N."/>
        </authorList>
    </citation>
    <scope>NUCLEOTIDE SEQUENCE [LARGE SCALE GENOMIC DNA]</scope>
    <source>
        <strain evidence="3 4">CBS 147.97</strain>
    </source>
</reference>
<feature type="region of interest" description="Disordered" evidence="1">
    <location>
        <begin position="169"/>
        <end position="194"/>
    </location>
</feature>
<name>A0A074XTF7_9PEZI</name>
<organism evidence="3 4">
    <name type="scientific">Aureobasidium namibiae CBS 147.97</name>
    <dbReference type="NCBI Taxonomy" id="1043004"/>
    <lineage>
        <taxon>Eukaryota</taxon>
        <taxon>Fungi</taxon>
        <taxon>Dikarya</taxon>
        <taxon>Ascomycota</taxon>
        <taxon>Pezizomycotina</taxon>
        <taxon>Dothideomycetes</taxon>
        <taxon>Dothideomycetidae</taxon>
        <taxon>Dothideales</taxon>
        <taxon>Saccotheciaceae</taxon>
        <taxon>Aureobasidium</taxon>
    </lineage>
</organism>
<sequence length="251" mass="25687">MFSRLSSASVYATLLLSVALEVTASQPSLQDLDTRDQGTWTNAYCLPSQPQDLSAAAVATCPSWAPIACTAISEPGYCCNPSTYCARASDNSIGCCPWGQTCSPVVAGGAAAAAAAAAQPQQHSTTWNQQPTTQTSTVYTTQTHPYAVAAAPEVTTVYAGSYGQGNQGWGQGSGQGQWQGGGAGQQGQEGQGGGGGQQYCSTLYAHGPNLPTTEAGTCGTILILNAAIRGTEVGRWKVLCIWLIGTVVVGV</sequence>
<dbReference type="HOGENOM" id="CLU_1277388_0_0_1"/>
<evidence type="ECO:0000313" key="4">
    <source>
        <dbReference type="Proteomes" id="UP000027730"/>
    </source>
</evidence>
<protein>
    <submittedName>
        <fullName evidence="3">Uncharacterized protein</fullName>
    </submittedName>
</protein>
<feature type="signal peptide" evidence="2">
    <location>
        <begin position="1"/>
        <end position="24"/>
    </location>
</feature>